<name>A6GDS6_9BACT</name>
<dbReference type="GO" id="GO:0003824">
    <property type="term" value="F:catalytic activity"/>
    <property type="evidence" value="ECO:0007669"/>
    <property type="project" value="InterPro"/>
</dbReference>
<keyword evidence="2" id="KW-0004">4Fe-4S</keyword>
<gene>
    <name evidence="8" type="ORF">PPSIR1_19869</name>
</gene>
<evidence type="ECO:0000256" key="6">
    <source>
        <dbReference type="ARBA" id="ARBA00023014"/>
    </source>
</evidence>
<reference evidence="8 9" key="1">
    <citation type="submission" date="2007-06" db="EMBL/GenBank/DDBJ databases">
        <authorList>
            <person name="Shimkets L."/>
            <person name="Ferriera S."/>
            <person name="Johnson J."/>
            <person name="Kravitz S."/>
            <person name="Beeson K."/>
            <person name="Sutton G."/>
            <person name="Rogers Y.-H."/>
            <person name="Friedman R."/>
            <person name="Frazier M."/>
            <person name="Venter J.C."/>
        </authorList>
    </citation>
    <scope>NUCLEOTIDE SEQUENCE [LARGE SCALE GENOMIC DNA]</scope>
    <source>
        <strain evidence="8 9">SIR-1</strain>
    </source>
</reference>
<keyword evidence="3" id="KW-0949">S-adenosyl-L-methionine</keyword>
<evidence type="ECO:0000259" key="7">
    <source>
        <dbReference type="PROSITE" id="PS51918"/>
    </source>
</evidence>
<dbReference type="GO" id="GO:0046872">
    <property type="term" value="F:metal ion binding"/>
    <property type="evidence" value="ECO:0007669"/>
    <property type="project" value="UniProtKB-KW"/>
</dbReference>
<feature type="domain" description="Radical SAM core" evidence="7">
    <location>
        <begin position="31"/>
        <end position="259"/>
    </location>
</feature>
<dbReference type="GO" id="GO:0030488">
    <property type="term" value="P:tRNA methylation"/>
    <property type="evidence" value="ECO:0007669"/>
    <property type="project" value="TreeGrafter"/>
</dbReference>
<dbReference type="PANTHER" id="PTHR30544:SF5">
    <property type="entry name" value="RADICAL SAM CORE DOMAIN-CONTAINING PROTEIN"/>
    <property type="match status" value="1"/>
</dbReference>
<dbReference type="SFLD" id="SFLDS00029">
    <property type="entry name" value="Radical_SAM"/>
    <property type="match status" value="1"/>
</dbReference>
<comment type="caution">
    <text evidence="8">The sequence shown here is derived from an EMBL/GenBank/DDBJ whole genome shotgun (WGS) entry which is preliminary data.</text>
</comment>
<evidence type="ECO:0000256" key="2">
    <source>
        <dbReference type="ARBA" id="ARBA00022485"/>
    </source>
</evidence>
<comment type="cofactor">
    <cofactor evidence="1">
        <name>[4Fe-4S] cluster</name>
        <dbReference type="ChEBI" id="CHEBI:49883"/>
    </cofactor>
</comment>
<dbReference type="RefSeq" id="WP_006974866.1">
    <property type="nucleotide sequence ID" value="NZ_ABCS01000076.1"/>
</dbReference>
<dbReference type="OrthoDB" id="9793973at2"/>
<keyword evidence="9" id="KW-1185">Reference proteome</keyword>
<dbReference type="InterPro" id="IPR058240">
    <property type="entry name" value="rSAM_sf"/>
</dbReference>
<keyword evidence="5" id="KW-0408">Iron</keyword>
<dbReference type="SUPFAM" id="SSF102114">
    <property type="entry name" value="Radical SAM enzymes"/>
    <property type="match status" value="1"/>
</dbReference>
<dbReference type="STRING" id="391625.PPSIR1_19869"/>
<dbReference type="GO" id="GO:0051539">
    <property type="term" value="F:4 iron, 4 sulfur cluster binding"/>
    <property type="evidence" value="ECO:0007669"/>
    <property type="project" value="UniProtKB-KW"/>
</dbReference>
<dbReference type="PANTHER" id="PTHR30544">
    <property type="entry name" value="23S RRNA METHYLTRANSFERASE"/>
    <property type="match status" value="1"/>
</dbReference>
<protein>
    <recommendedName>
        <fullName evidence="7">Radical SAM core domain-containing protein</fullName>
    </recommendedName>
</protein>
<evidence type="ECO:0000313" key="9">
    <source>
        <dbReference type="Proteomes" id="UP000005801"/>
    </source>
</evidence>
<dbReference type="InterPro" id="IPR013785">
    <property type="entry name" value="Aldolase_TIM"/>
</dbReference>
<dbReference type="InterPro" id="IPR007197">
    <property type="entry name" value="rSAM"/>
</dbReference>
<dbReference type="GO" id="GO:0070475">
    <property type="term" value="P:rRNA base methylation"/>
    <property type="evidence" value="ECO:0007669"/>
    <property type="project" value="TreeGrafter"/>
</dbReference>
<organism evidence="8 9">
    <name type="scientific">Plesiocystis pacifica SIR-1</name>
    <dbReference type="NCBI Taxonomy" id="391625"/>
    <lineage>
        <taxon>Bacteria</taxon>
        <taxon>Pseudomonadati</taxon>
        <taxon>Myxococcota</taxon>
        <taxon>Polyangia</taxon>
        <taxon>Nannocystales</taxon>
        <taxon>Nannocystaceae</taxon>
        <taxon>Plesiocystis</taxon>
    </lineage>
</organism>
<dbReference type="eggNOG" id="COG0820">
    <property type="taxonomic scope" value="Bacteria"/>
</dbReference>
<sequence>MVRIVEEHREGDGNRRFVVGLDDGASVEAVLYRLDSLCVSSQVGCAVGCPFCASGANGLDRPLRLGELTGQVEAVRAHIEATDGPEAALALRRVTVSGVGEPLHNHEPVAQFVRWCRERDMPASLTTSGGPLRRLGEWLDPDAAPPHNGITFSIHAGREATRARTVPRGPALGPLFSLLGEAIPRLSRSRKRKLALAYLLLADLNDGDEEIDAFLERAAPLGVKIHLYRYNPVPTSTQAPVSDARYQAIFERVRAVGLDVRRSSQARIEDNGGCGTLIALRRPERRLRTAR</sequence>
<dbReference type="Gene3D" id="3.20.20.70">
    <property type="entry name" value="Aldolase class I"/>
    <property type="match status" value="1"/>
</dbReference>
<evidence type="ECO:0000256" key="3">
    <source>
        <dbReference type="ARBA" id="ARBA00022691"/>
    </source>
</evidence>
<keyword evidence="4" id="KW-0479">Metal-binding</keyword>
<evidence type="ECO:0000256" key="4">
    <source>
        <dbReference type="ARBA" id="ARBA00022723"/>
    </source>
</evidence>
<evidence type="ECO:0000256" key="1">
    <source>
        <dbReference type="ARBA" id="ARBA00001966"/>
    </source>
</evidence>
<dbReference type="AlphaFoldDB" id="A6GDS6"/>
<keyword evidence="6" id="KW-0411">Iron-sulfur</keyword>
<evidence type="ECO:0000256" key="5">
    <source>
        <dbReference type="ARBA" id="ARBA00023004"/>
    </source>
</evidence>
<dbReference type="InterPro" id="IPR040072">
    <property type="entry name" value="Methyltransferase_A"/>
</dbReference>
<dbReference type="PROSITE" id="PS51918">
    <property type="entry name" value="RADICAL_SAM"/>
    <property type="match status" value="1"/>
</dbReference>
<accession>A6GDS6</accession>
<proteinExistence type="predicted"/>
<dbReference type="Proteomes" id="UP000005801">
    <property type="component" value="Unassembled WGS sequence"/>
</dbReference>
<evidence type="ECO:0000313" key="8">
    <source>
        <dbReference type="EMBL" id="EDM75965.1"/>
    </source>
</evidence>
<dbReference type="EMBL" id="ABCS01000076">
    <property type="protein sequence ID" value="EDM75965.1"/>
    <property type="molecule type" value="Genomic_DNA"/>
</dbReference>